<feature type="binding site" evidence="9">
    <location>
        <position position="168"/>
    </location>
    <ligand>
        <name>S-adenosyl-L-methionine</name>
        <dbReference type="ChEBI" id="CHEBI:59789"/>
    </ligand>
</feature>
<evidence type="ECO:0000313" key="13">
    <source>
        <dbReference type="RefSeq" id="XP_022158113.1"/>
    </source>
</evidence>
<dbReference type="InterPro" id="IPR029063">
    <property type="entry name" value="SAM-dependent_MTases_sf"/>
</dbReference>
<dbReference type="InterPro" id="IPR014816">
    <property type="entry name" value="tRNA_MeTrfase_Gcd14"/>
</dbReference>
<gene>
    <name evidence="12 13" type="primary">LOC111024670</name>
</gene>
<dbReference type="GeneID" id="111024670"/>
<evidence type="ECO:0000256" key="5">
    <source>
        <dbReference type="ARBA" id="ARBA00022691"/>
    </source>
</evidence>
<feature type="binding site" evidence="9">
    <location>
        <position position="188"/>
    </location>
    <ligand>
        <name>S-adenosyl-L-methionine</name>
        <dbReference type="ChEBI" id="CHEBI:59789"/>
    </ligand>
</feature>
<dbReference type="RefSeq" id="XP_022158112.1">
    <property type="nucleotide sequence ID" value="XM_022302420.1"/>
</dbReference>
<sequence length="310" mass="34267">MLPTDDSKKISFTRSISDGDLVIVYERHDIMKAVKVCEGSTLQNRFGVFKHSDWIGKPFGSKVLSHKGGFVYLLAPTPELWTLVLSHRTQILYIADISFIIMFLEIVPGCLVLESGTGSGSLTTSLARAVAPTGHVHTFDFHEQRAASAREDFEKTGLTNLVTVGVRDIQGQGFPEEFVGLADSVFLDLPQPWLAIPSAERMLKPDGVLCSFSPCIEQVQRSAEALRSSFTDIRTFEVLLRTYEVREDKMECSQVDGGGSVGLPPCKRRLRSNQANDMSEDPSTTVMVKPCSEARGHTGYLTFSRLRCIS</sequence>
<feature type="binding site" evidence="9">
    <location>
        <begin position="119"/>
        <end position="122"/>
    </location>
    <ligand>
        <name>S-adenosyl-L-methionine</name>
        <dbReference type="ChEBI" id="CHEBI:59789"/>
    </ligand>
</feature>
<comment type="catalytic activity">
    <reaction evidence="8">
        <text>adenosine(58) in tRNA + S-adenosyl-L-methionine = N(1)-methyladenosine(58) in tRNA + S-adenosyl-L-homocysteine + H(+)</text>
        <dbReference type="Rhea" id="RHEA:43152"/>
        <dbReference type="Rhea" id="RHEA-COMP:10365"/>
        <dbReference type="Rhea" id="RHEA-COMP:10366"/>
        <dbReference type="ChEBI" id="CHEBI:15378"/>
        <dbReference type="ChEBI" id="CHEBI:57856"/>
        <dbReference type="ChEBI" id="CHEBI:59789"/>
        <dbReference type="ChEBI" id="CHEBI:74411"/>
        <dbReference type="ChEBI" id="CHEBI:74491"/>
        <dbReference type="EC" id="2.1.1.220"/>
    </reaction>
</comment>
<comment type="subcellular location">
    <subcellularLocation>
        <location evidence="1">Nucleus</location>
    </subcellularLocation>
</comment>
<organism evidence="11 12">
    <name type="scientific">Momordica charantia</name>
    <name type="common">Bitter gourd</name>
    <name type="synonym">Balsam pear</name>
    <dbReference type="NCBI Taxonomy" id="3673"/>
    <lineage>
        <taxon>Eukaryota</taxon>
        <taxon>Viridiplantae</taxon>
        <taxon>Streptophyta</taxon>
        <taxon>Embryophyta</taxon>
        <taxon>Tracheophyta</taxon>
        <taxon>Spermatophyta</taxon>
        <taxon>Magnoliopsida</taxon>
        <taxon>eudicotyledons</taxon>
        <taxon>Gunneridae</taxon>
        <taxon>Pentapetalae</taxon>
        <taxon>rosids</taxon>
        <taxon>fabids</taxon>
        <taxon>Cucurbitales</taxon>
        <taxon>Cucurbitaceae</taxon>
        <taxon>Momordiceae</taxon>
        <taxon>Momordica</taxon>
    </lineage>
</organism>
<evidence type="ECO:0000313" key="12">
    <source>
        <dbReference type="RefSeq" id="XP_022158112.1"/>
    </source>
</evidence>
<dbReference type="KEGG" id="mcha:111024670"/>
<dbReference type="FunFam" id="3.10.330.20:FF:000004">
    <property type="entry name" value="tRNA (adenine(58)-N(1))-methyltransferase"/>
    <property type="match status" value="1"/>
</dbReference>
<evidence type="ECO:0000256" key="8">
    <source>
        <dbReference type="PIRNR" id="PIRNR017269"/>
    </source>
</evidence>
<dbReference type="CDD" id="cd02440">
    <property type="entry name" value="AdoMet_MTases"/>
    <property type="match status" value="1"/>
</dbReference>
<keyword evidence="11" id="KW-1185">Reference proteome</keyword>
<dbReference type="Gene3D" id="3.40.50.150">
    <property type="entry name" value="Vaccinia Virus protein VP39"/>
    <property type="match status" value="1"/>
</dbReference>
<accession>A0A6J1DWC1</accession>
<protein>
    <recommendedName>
        <fullName evidence="2 8">tRNA (adenine(58)-N(1))-methyltransferase</fullName>
        <ecNumber evidence="2 8">2.1.1.220</ecNumber>
    </recommendedName>
</protein>
<feature type="domain" description="tRNA (adenine(58)-N(1))-methyltransferase catalytic subunit TRM61 C-terminal" evidence="10">
    <location>
        <begin position="69"/>
        <end position="305"/>
    </location>
</feature>
<keyword evidence="6 8" id="KW-0819">tRNA processing</keyword>
<dbReference type="PANTHER" id="PTHR12133:SF2">
    <property type="entry name" value="TRNA (ADENINE(58)-N(1))-METHYLTRANSFERASE CATALYTIC SUBUNIT TRMT61A"/>
    <property type="match status" value="1"/>
</dbReference>
<keyword evidence="5 8" id="KW-0949">S-adenosyl-L-methionine</keyword>
<dbReference type="Pfam" id="PF08704">
    <property type="entry name" value="GCD14"/>
    <property type="match status" value="1"/>
</dbReference>
<dbReference type="EC" id="2.1.1.220" evidence="2 8"/>
<dbReference type="OrthoDB" id="1925287at2759"/>
<feature type="binding site" evidence="9">
    <location>
        <position position="140"/>
    </location>
    <ligand>
        <name>S-adenosyl-L-methionine</name>
        <dbReference type="ChEBI" id="CHEBI:59789"/>
    </ligand>
</feature>
<evidence type="ECO:0000256" key="9">
    <source>
        <dbReference type="PIRSR" id="PIRSR017269-1"/>
    </source>
</evidence>
<dbReference type="SUPFAM" id="SSF53335">
    <property type="entry name" value="S-adenosyl-L-methionine-dependent methyltransferases"/>
    <property type="match status" value="1"/>
</dbReference>
<dbReference type="PANTHER" id="PTHR12133">
    <property type="entry name" value="TRNA (ADENINE(58)-N(1))-METHYLTRANSFERASE"/>
    <property type="match status" value="1"/>
</dbReference>
<dbReference type="Gene3D" id="3.10.330.20">
    <property type="match status" value="1"/>
</dbReference>
<keyword evidence="7" id="KW-0539">Nucleus</keyword>
<dbReference type="GO" id="GO:0160107">
    <property type="term" value="F:tRNA (adenine(58)-N1)-methyltransferase activity"/>
    <property type="evidence" value="ECO:0007669"/>
    <property type="project" value="UniProtKB-EC"/>
</dbReference>
<evidence type="ECO:0000256" key="1">
    <source>
        <dbReference type="ARBA" id="ARBA00004123"/>
    </source>
</evidence>
<comment type="similarity">
    <text evidence="8">Belongs to the class I-like SAM-binding methyltransferase superfamily. TRM61 family.</text>
</comment>
<dbReference type="RefSeq" id="XP_022158113.1">
    <property type="nucleotide sequence ID" value="XM_022302421.1"/>
</dbReference>
<keyword evidence="4 8" id="KW-0808">Transferase</keyword>
<evidence type="ECO:0000256" key="6">
    <source>
        <dbReference type="ARBA" id="ARBA00022694"/>
    </source>
</evidence>
<dbReference type="AlphaFoldDB" id="A0A6J1DWC1"/>
<evidence type="ECO:0000313" key="11">
    <source>
        <dbReference type="Proteomes" id="UP000504603"/>
    </source>
</evidence>
<dbReference type="PROSITE" id="PS51620">
    <property type="entry name" value="SAM_TRM61"/>
    <property type="match status" value="1"/>
</dbReference>
<evidence type="ECO:0000256" key="3">
    <source>
        <dbReference type="ARBA" id="ARBA00022603"/>
    </source>
</evidence>
<dbReference type="GO" id="GO:0030488">
    <property type="term" value="P:tRNA methylation"/>
    <property type="evidence" value="ECO:0007669"/>
    <property type="project" value="InterPro"/>
</dbReference>
<dbReference type="GO" id="GO:0005634">
    <property type="term" value="C:nucleus"/>
    <property type="evidence" value="ECO:0007669"/>
    <property type="project" value="UniProtKB-SubCell"/>
</dbReference>
<evidence type="ECO:0000256" key="4">
    <source>
        <dbReference type="ARBA" id="ARBA00022679"/>
    </source>
</evidence>
<dbReference type="InterPro" id="IPR049470">
    <property type="entry name" value="TRM61_C"/>
</dbReference>
<reference evidence="12 13" key="1">
    <citation type="submission" date="2025-04" db="UniProtKB">
        <authorList>
            <consortium name="RefSeq"/>
        </authorList>
    </citation>
    <scope>IDENTIFICATION</scope>
    <source>
        <strain evidence="12 13">OHB3-1</strain>
    </source>
</reference>
<name>A0A6J1DWC1_MOMCH</name>
<proteinExistence type="inferred from homology"/>
<evidence type="ECO:0000256" key="2">
    <source>
        <dbReference type="ARBA" id="ARBA00012796"/>
    </source>
</evidence>
<dbReference type="GO" id="GO:0031515">
    <property type="term" value="C:tRNA (m1A) methyltransferase complex"/>
    <property type="evidence" value="ECO:0007669"/>
    <property type="project" value="UniProtKB-UniRule"/>
</dbReference>
<dbReference type="Proteomes" id="UP000504603">
    <property type="component" value="Unplaced"/>
</dbReference>
<keyword evidence="3 8" id="KW-0489">Methyltransferase</keyword>
<dbReference type="PIRSF" id="PIRSF017269">
    <property type="entry name" value="GCD14"/>
    <property type="match status" value="1"/>
</dbReference>
<evidence type="ECO:0000259" key="10">
    <source>
        <dbReference type="Pfam" id="PF08704"/>
    </source>
</evidence>
<dbReference type="FunFam" id="3.40.50.150:FF:000227">
    <property type="entry name" value="tRNA (adenine(58)-N(1))-methyltransferase"/>
    <property type="match status" value="1"/>
</dbReference>
<evidence type="ECO:0000256" key="7">
    <source>
        <dbReference type="ARBA" id="ARBA00023242"/>
    </source>
</evidence>